<dbReference type="EMBL" id="DVAD01000005">
    <property type="protein sequence ID" value="HIJ99349.1"/>
    <property type="molecule type" value="Genomic_DNA"/>
</dbReference>
<proteinExistence type="predicted"/>
<feature type="transmembrane region" description="Helical" evidence="1">
    <location>
        <begin position="5"/>
        <end position="23"/>
    </location>
</feature>
<dbReference type="Proteomes" id="UP000604391">
    <property type="component" value="Unassembled WGS sequence"/>
</dbReference>
<evidence type="ECO:0000256" key="1">
    <source>
        <dbReference type="SAM" id="Phobius"/>
    </source>
</evidence>
<reference evidence="2 3" key="1">
    <citation type="journal article" name="Nat. Commun.">
        <title>Undinarchaeota illuminate DPANN phylogeny and the impact of gene transfer on archaeal evolution.</title>
        <authorList>
            <person name="Dombrowski N."/>
            <person name="Williams T.A."/>
            <person name="Sun J."/>
            <person name="Woodcroft B.J."/>
            <person name="Lee J.H."/>
            <person name="Minh B.Q."/>
            <person name="Rinke C."/>
            <person name="Spang A."/>
        </authorList>
    </citation>
    <scope>NUCLEOTIDE SEQUENCE [LARGE SCALE GENOMIC DNA]</scope>
    <source>
        <strain evidence="2">MAG_bin17</strain>
    </source>
</reference>
<name>A0A832UT81_9ARCH</name>
<sequence>MASYILIIMSVIDIAAGFLLAAVPQSQVFLASFSVSPVLATYLAGILLVKGAYSLFHGVIRSD</sequence>
<dbReference type="AlphaFoldDB" id="A0A832UT81"/>
<evidence type="ECO:0000313" key="2">
    <source>
        <dbReference type="EMBL" id="HIJ99349.1"/>
    </source>
</evidence>
<keyword evidence="1" id="KW-1133">Transmembrane helix</keyword>
<keyword evidence="3" id="KW-1185">Reference proteome</keyword>
<keyword evidence="1" id="KW-0472">Membrane</keyword>
<protein>
    <submittedName>
        <fullName evidence="2">Uncharacterized protein</fullName>
    </submittedName>
</protein>
<keyword evidence="1" id="KW-0812">Transmembrane</keyword>
<comment type="caution">
    <text evidence="2">The sequence shown here is derived from an EMBL/GenBank/DDBJ whole genome shotgun (WGS) entry which is preliminary data.</text>
</comment>
<evidence type="ECO:0000313" key="3">
    <source>
        <dbReference type="Proteomes" id="UP000604391"/>
    </source>
</evidence>
<accession>A0A832UT81</accession>
<organism evidence="2 3">
    <name type="scientific">Candidatus Undinarchaeum marinum</name>
    <dbReference type="NCBI Taxonomy" id="2756141"/>
    <lineage>
        <taxon>Archaea</taxon>
        <taxon>Candidatus Undinarchaeota</taxon>
        <taxon>Candidatus Undinarchaeia</taxon>
        <taxon>Candidatus Undinarchaeales</taxon>
        <taxon>Candidatus Undinarchaeaceae</taxon>
        <taxon>Candidatus Undinarchaeum</taxon>
    </lineage>
</organism>
<feature type="transmembrane region" description="Helical" evidence="1">
    <location>
        <begin position="29"/>
        <end position="49"/>
    </location>
</feature>
<gene>
    <name evidence="2" type="ORF">H1011_00810</name>
</gene>